<dbReference type="SUPFAM" id="SSF49478">
    <property type="entry name" value="Cna protein B-type domain"/>
    <property type="match status" value="1"/>
</dbReference>
<evidence type="ECO:0000313" key="2">
    <source>
        <dbReference type="EMBL" id="QPH40121.1"/>
    </source>
</evidence>
<gene>
    <name evidence="2" type="ORF">IZT61_02215</name>
</gene>
<feature type="chain" id="PRO_5032376144" description="Prealbumin-like fold domain-containing protein" evidence="1">
    <location>
        <begin position="20"/>
        <end position="227"/>
    </location>
</feature>
<keyword evidence="3" id="KW-1185">Reference proteome</keyword>
<keyword evidence="1" id="KW-0732">Signal</keyword>
<dbReference type="AlphaFoldDB" id="A0A7S9L0W8"/>
<dbReference type="KEGG" id="pex:IZT61_02215"/>
<name>A0A7S9L0W8_9SPHI</name>
<sequence>MKSKLTFLTLLLAVLFSCKKTTNVDLELSTSGKLAYKLTDDAGKAIPNVKVSLLVNNDHYSNYVLLDSRVTDGNGQADFGDLNAGNYQVVSDSARVNNIPYLVKELVQVTAGAAKTKETKVTDFSGTYVMSVKSSNNSQPLKNVGVLLIPSARYSYNSTTANQLKVAHFSGLTNDAGVVSFKVPSDMGYYVYVYNTVTNASYSGYGGYYSNFTVQRGATVNNTYTIY</sequence>
<dbReference type="PROSITE" id="PS51257">
    <property type="entry name" value="PROKAR_LIPOPROTEIN"/>
    <property type="match status" value="1"/>
</dbReference>
<dbReference type="RefSeq" id="WP_196099577.1">
    <property type="nucleotide sequence ID" value="NZ_CP064939.1"/>
</dbReference>
<reference evidence="2 3" key="1">
    <citation type="submission" date="2020-11" db="EMBL/GenBank/DDBJ databases">
        <title>Pedobacter endophytica, an endophytic bacteria isolated form Carex pumila.</title>
        <authorList>
            <person name="Peng Y."/>
            <person name="Jiang L."/>
            <person name="Lee J."/>
        </authorList>
    </citation>
    <scope>NUCLEOTIDE SEQUENCE [LARGE SCALE GENOMIC DNA]</scope>
    <source>
        <strain evidence="2 3">JBR3-12</strain>
    </source>
</reference>
<organism evidence="2 3">
    <name type="scientific">Pedobacter endophyticus</name>
    <dbReference type="NCBI Taxonomy" id="2789740"/>
    <lineage>
        <taxon>Bacteria</taxon>
        <taxon>Pseudomonadati</taxon>
        <taxon>Bacteroidota</taxon>
        <taxon>Sphingobacteriia</taxon>
        <taxon>Sphingobacteriales</taxon>
        <taxon>Sphingobacteriaceae</taxon>
        <taxon>Pedobacter</taxon>
    </lineage>
</organism>
<evidence type="ECO:0000256" key="1">
    <source>
        <dbReference type="SAM" id="SignalP"/>
    </source>
</evidence>
<evidence type="ECO:0000313" key="3">
    <source>
        <dbReference type="Proteomes" id="UP000594759"/>
    </source>
</evidence>
<dbReference type="InterPro" id="IPR013783">
    <property type="entry name" value="Ig-like_fold"/>
</dbReference>
<dbReference type="Proteomes" id="UP000594759">
    <property type="component" value="Chromosome"/>
</dbReference>
<protein>
    <recommendedName>
        <fullName evidence="4">Prealbumin-like fold domain-containing protein</fullName>
    </recommendedName>
</protein>
<proteinExistence type="predicted"/>
<evidence type="ECO:0008006" key="4">
    <source>
        <dbReference type="Google" id="ProtNLM"/>
    </source>
</evidence>
<feature type="signal peptide" evidence="1">
    <location>
        <begin position="1"/>
        <end position="19"/>
    </location>
</feature>
<dbReference type="Gene3D" id="2.60.40.10">
    <property type="entry name" value="Immunoglobulins"/>
    <property type="match status" value="1"/>
</dbReference>
<dbReference type="EMBL" id="CP064939">
    <property type="protein sequence ID" value="QPH40121.1"/>
    <property type="molecule type" value="Genomic_DNA"/>
</dbReference>
<accession>A0A7S9L0W8</accession>